<dbReference type="PANTHER" id="PTHR37937:SF1">
    <property type="entry name" value="CONJUGATIVE TRANSFER: DNA TRANSPORT"/>
    <property type="match status" value="1"/>
</dbReference>
<feature type="compositionally biased region" description="Basic and acidic residues" evidence="7">
    <location>
        <begin position="985"/>
        <end position="999"/>
    </location>
</feature>
<keyword evidence="3" id="KW-1003">Cell membrane</keyword>
<dbReference type="Proteomes" id="UP001519343">
    <property type="component" value="Unassembled WGS sequence"/>
</dbReference>
<dbReference type="InterPro" id="IPR003688">
    <property type="entry name" value="TraG/VirD4"/>
</dbReference>
<feature type="region of interest" description="Disordered" evidence="7">
    <location>
        <begin position="786"/>
        <end position="861"/>
    </location>
</feature>
<evidence type="ECO:0000256" key="6">
    <source>
        <dbReference type="ARBA" id="ARBA00023136"/>
    </source>
</evidence>
<dbReference type="PANTHER" id="PTHR37937">
    <property type="entry name" value="CONJUGATIVE TRANSFER: DNA TRANSPORT"/>
    <property type="match status" value="1"/>
</dbReference>
<dbReference type="EMBL" id="JAGGKT010000004">
    <property type="protein sequence ID" value="MBP1931800.1"/>
    <property type="molecule type" value="Genomic_DNA"/>
</dbReference>
<protein>
    <submittedName>
        <fullName evidence="9">Type IV secretory pathway TraG/TraD family ATPase VirD4</fullName>
    </submittedName>
</protein>
<accession>A0ABS4GNF1</accession>
<keyword evidence="6 8" id="KW-0472">Membrane</keyword>
<evidence type="ECO:0000256" key="4">
    <source>
        <dbReference type="ARBA" id="ARBA00022692"/>
    </source>
</evidence>
<keyword evidence="4 8" id="KW-0812">Transmembrane</keyword>
<evidence type="ECO:0000256" key="7">
    <source>
        <dbReference type="SAM" id="MobiDB-lite"/>
    </source>
</evidence>
<feature type="region of interest" description="Disordered" evidence="7">
    <location>
        <begin position="933"/>
        <end position="959"/>
    </location>
</feature>
<feature type="compositionally biased region" description="Polar residues" evidence="7">
    <location>
        <begin position="837"/>
        <end position="848"/>
    </location>
</feature>
<dbReference type="RefSeq" id="WP_209809887.1">
    <property type="nucleotide sequence ID" value="NZ_JAGGKT010000004.1"/>
</dbReference>
<gene>
    <name evidence="9" type="ORF">J2Z37_001801</name>
</gene>
<feature type="region of interest" description="Disordered" evidence="7">
    <location>
        <begin position="985"/>
        <end position="1022"/>
    </location>
</feature>
<evidence type="ECO:0000256" key="3">
    <source>
        <dbReference type="ARBA" id="ARBA00022475"/>
    </source>
</evidence>
<evidence type="ECO:0000256" key="8">
    <source>
        <dbReference type="SAM" id="Phobius"/>
    </source>
</evidence>
<evidence type="ECO:0000313" key="9">
    <source>
        <dbReference type="EMBL" id="MBP1931800.1"/>
    </source>
</evidence>
<keyword evidence="10" id="KW-1185">Reference proteome</keyword>
<feature type="transmembrane region" description="Helical" evidence="8">
    <location>
        <begin position="35"/>
        <end position="60"/>
    </location>
</feature>
<dbReference type="InterPro" id="IPR027417">
    <property type="entry name" value="P-loop_NTPase"/>
</dbReference>
<feature type="compositionally biased region" description="Basic and acidic residues" evidence="7">
    <location>
        <begin position="1010"/>
        <end position="1022"/>
    </location>
</feature>
<evidence type="ECO:0000256" key="2">
    <source>
        <dbReference type="ARBA" id="ARBA00008806"/>
    </source>
</evidence>
<organism evidence="9 10">
    <name type="scientific">Ammoniphilus resinae</name>
    <dbReference type="NCBI Taxonomy" id="861532"/>
    <lineage>
        <taxon>Bacteria</taxon>
        <taxon>Bacillati</taxon>
        <taxon>Bacillota</taxon>
        <taxon>Bacilli</taxon>
        <taxon>Bacillales</taxon>
        <taxon>Paenibacillaceae</taxon>
        <taxon>Aneurinibacillus group</taxon>
        <taxon>Ammoniphilus</taxon>
    </lineage>
</organism>
<feature type="compositionally biased region" description="Basic and acidic residues" evidence="7">
    <location>
        <begin position="933"/>
        <end position="948"/>
    </location>
</feature>
<dbReference type="InterPro" id="IPR051539">
    <property type="entry name" value="T4SS-coupling_protein"/>
</dbReference>
<dbReference type="SUPFAM" id="SSF52540">
    <property type="entry name" value="P-loop containing nucleoside triphosphate hydrolases"/>
    <property type="match status" value="1"/>
</dbReference>
<reference evidence="9 10" key="1">
    <citation type="submission" date="2021-03" db="EMBL/GenBank/DDBJ databases">
        <title>Genomic Encyclopedia of Type Strains, Phase IV (KMG-IV): sequencing the most valuable type-strain genomes for metagenomic binning, comparative biology and taxonomic classification.</title>
        <authorList>
            <person name="Goeker M."/>
        </authorList>
    </citation>
    <scope>NUCLEOTIDE SEQUENCE [LARGE SCALE GENOMIC DNA]</scope>
    <source>
        <strain evidence="9 10">DSM 24738</strain>
    </source>
</reference>
<comment type="similarity">
    <text evidence="2">Belongs to the VirD4/TraG family.</text>
</comment>
<evidence type="ECO:0000313" key="10">
    <source>
        <dbReference type="Proteomes" id="UP001519343"/>
    </source>
</evidence>
<comment type="caution">
    <text evidence="9">The sequence shown here is derived from an EMBL/GenBank/DDBJ whole genome shotgun (WGS) entry which is preliminary data.</text>
</comment>
<evidence type="ECO:0000256" key="5">
    <source>
        <dbReference type="ARBA" id="ARBA00022989"/>
    </source>
</evidence>
<evidence type="ECO:0000256" key="1">
    <source>
        <dbReference type="ARBA" id="ARBA00004651"/>
    </source>
</evidence>
<dbReference type="Pfam" id="PF02534">
    <property type="entry name" value="T4SS-DNA_transf"/>
    <property type="match status" value="1"/>
</dbReference>
<proteinExistence type="inferred from homology"/>
<feature type="transmembrane region" description="Helical" evidence="8">
    <location>
        <begin position="142"/>
        <end position="162"/>
    </location>
</feature>
<sequence>MSKPNIAGSPPPIKAFYQKWKVDNRERIAEWYRRYFHTGAVSILMIFNLMFAYSAVIIYFSRWKHQAGDPRVFLSFFMDDPSFWLIFVTDLFFFRIDTYHPFWMLVIFFLPLFNWFYSTITQPIKKGYKTIISWTSEKGRKWACILSAIPWMFLFCAINAWYTDVYLFSYFDGVRVDKDFLVVKSMTSLGYILMLLPVFLCLIGVYQVLRQFYIFEDLRKQFYTWEFSLLAKQSFSLKDDKCDVILGWDKKTNKPMILNESSRMLHELVTGPTGSGKTSTTILIRIVQDLVRIARGVRTGVCLLEPKGDAVRDVLKLAKKLGIPDEKIIVIDPTDLVKSTKFNPFAGPLEAAAETFRGVLDALTGDQDEFFKGQQNETAAAYTMLGKLRYGNLFNITHMQRMYTDPRYLATMTEEVRNWIDTNLNNPNLTPEDRQNIDRYDRVCKYFEDEVLEYKTYKNKEGDTVPATYSENHRYAGQQIVENKKDKFITGAKKYLNDIAMNAMLSNLMVANDGEKTLNIDQFLEEGGLLLVNSALGELEELSLMLGQFFIRQFQSSVFRRPPEEGEYKRIPIFFYVDEYPLYGNESFERMLTLGRSYKVGTLIAIQSLGQLTKVMPGHDQVIMSNARNRTVFGGGVYEDNKAFSDQFGEEYEIEESMNESTTPVTMPNQTWGYRYNTARTLMARFSPTDIMELPFKHFIVQLVNEDGSINPPVLCYGKFVNETKFLKNFLNIGKITLETREYKPLGIQSYLNFYKTLISKSLEEKGIEAKVEDINKAIPTNNQEVEILPPANPNIDANLERTDGSGAETLDNQKRSQNNKASSTKEDTIVDEGDSQEPTINPTTNTVEPKVNNGLEEKEDDPLNFDDAFLGDNEPSDVEIVDPVEVQPNPHAATSTKHDKLHLLMDLVATNPTITNIENPSEPIHQIKENVESEKEEIQESTNDEKYTTPTNTHSIPNPEIVASVDELIKTIETDQSLISTLPERAKEESSSDPDLHTAVDANPLENSSLDRSKESSHKRYAAEAIKKFNEIEEEDI</sequence>
<feature type="transmembrane region" description="Helical" evidence="8">
    <location>
        <begin position="102"/>
        <end position="121"/>
    </location>
</feature>
<feature type="transmembrane region" description="Helical" evidence="8">
    <location>
        <begin position="189"/>
        <end position="209"/>
    </location>
</feature>
<dbReference type="CDD" id="cd01127">
    <property type="entry name" value="TrwB_TraG_TraD_VirD4"/>
    <property type="match status" value="1"/>
</dbReference>
<feature type="transmembrane region" description="Helical" evidence="8">
    <location>
        <begin position="72"/>
        <end position="96"/>
    </location>
</feature>
<dbReference type="Gene3D" id="3.40.50.300">
    <property type="entry name" value="P-loop containing nucleotide triphosphate hydrolases"/>
    <property type="match status" value="2"/>
</dbReference>
<comment type="subcellular location">
    <subcellularLocation>
        <location evidence="1">Cell membrane</location>
        <topology evidence="1">Multi-pass membrane protein</topology>
    </subcellularLocation>
</comment>
<keyword evidence="5 8" id="KW-1133">Transmembrane helix</keyword>
<name>A0ABS4GNF1_9BACL</name>